<evidence type="ECO:0000313" key="2">
    <source>
        <dbReference type="Proteomes" id="UP001219518"/>
    </source>
</evidence>
<sequence>MAVIQKVTDCLISQCRATIERINSLLKSRMARTDTLFCKNIIKTNKHIAASAVLHNFNLLLGEEQDGIVIESEVTEVNVQEAILAGQVEGYRTHQGCS</sequence>
<comment type="caution">
    <text evidence="1">The sequence shown here is derived from an EMBL/GenBank/DDBJ whole genome shotgun (WGS) entry which is preliminary data.</text>
</comment>
<organism evidence="1 2">
    <name type="scientific">Frankliniella fusca</name>
    <dbReference type="NCBI Taxonomy" id="407009"/>
    <lineage>
        <taxon>Eukaryota</taxon>
        <taxon>Metazoa</taxon>
        <taxon>Ecdysozoa</taxon>
        <taxon>Arthropoda</taxon>
        <taxon>Hexapoda</taxon>
        <taxon>Insecta</taxon>
        <taxon>Pterygota</taxon>
        <taxon>Neoptera</taxon>
        <taxon>Paraneoptera</taxon>
        <taxon>Thysanoptera</taxon>
        <taxon>Terebrantia</taxon>
        <taxon>Thripoidea</taxon>
        <taxon>Thripidae</taxon>
        <taxon>Frankliniella</taxon>
    </lineage>
</organism>
<protein>
    <submittedName>
        <fullName evidence="1">Catabolite control protein A</fullName>
    </submittedName>
</protein>
<dbReference type="EMBL" id="JAHWGI010001413">
    <property type="protein sequence ID" value="KAK3930874.1"/>
    <property type="molecule type" value="Genomic_DNA"/>
</dbReference>
<dbReference type="AlphaFoldDB" id="A0AAE1LU33"/>
<gene>
    <name evidence="1" type="ORF">KUF71_024440</name>
</gene>
<keyword evidence="2" id="KW-1185">Reference proteome</keyword>
<accession>A0AAE1LU33</accession>
<proteinExistence type="predicted"/>
<dbReference type="Proteomes" id="UP001219518">
    <property type="component" value="Unassembled WGS sequence"/>
</dbReference>
<reference evidence="1" key="2">
    <citation type="journal article" date="2023" name="BMC Genomics">
        <title>Pest status, molecular evolution, and epigenetic factors derived from the genome assembly of Frankliniella fusca, a thysanopteran phytovirus vector.</title>
        <authorList>
            <person name="Catto M.A."/>
            <person name="Labadie P.E."/>
            <person name="Jacobson A.L."/>
            <person name="Kennedy G.G."/>
            <person name="Srinivasan R."/>
            <person name="Hunt B.G."/>
        </authorList>
    </citation>
    <scope>NUCLEOTIDE SEQUENCE</scope>
    <source>
        <strain evidence="1">PL_HMW_Pooled</strain>
    </source>
</reference>
<name>A0AAE1LU33_9NEOP</name>
<evidence type="ECO:0000313" key="1">
    <source>
        <dbReference type="EMBL" id="KAK3930874.1"/>
    </source>
</evidence>
<reference evidence="1" key="1">
    <citation type="submission" date="2021-07" db="EMBL/GenBank/DDBJ databases">
        <authorList>
            <person name="Catto M.A."/>
            <person name="Jacobson A."/>
            <person name="Kennedy G."/>
            <person name="Labadie P."/>
            <person name="Hunt B.G."/>
            <person name="Srinivasan R."/>
        </authorList>
    </citation>
    <scope>NUCLEOTIDE SEQUENCE</scope>
    <source>
        <strain evidence="1">PL_HMW_Pooled</strain>
        <tissue evidence="1">Head</tissue>
    </source>
</reference>